<evidence type="ECO:0000313" key="2">
    <source>
        <dbReference type="EMBL" id="QIB39254.1"/>
    </source>
</evidence>
<dbReference type="Proteomes" id="UP000464865">
    <property type="component" value="Chromosome M15-11"/>
</dbReference>
<dbReference type="EMBL" id="CP048632">
    <property type="protein sequence ID" value="QIB39254.1"/>
    <property type="molecule type" value="Genomic_DNA"/>
</dbReference>
<feature type="region of interest" description="Disordered" evidence="1">
    <location>
        <begin position="1"/>
        <end position="22"/>
    </location>
</feature>
<protein>
    <submittedName>
        <fullName evidence="2">Uncharacterized protein</fullName>
    </submittedName>
</protein>
<evidence type="ECO:0000256" key="1">
    <source>
        <dbReference type="SAM" id="MobiDB-lite"/>
    </source>
</evidence>
<name>A0A7L5BK36_9HYPH</name>
<reference evidence="2 3" key="1">
    <citation type="submission" date="2020-02" db="EMBL/GenBank/DDBJ databases">
        <title>Plant-Promoting Endophytic Bacterium Rhizobium oryzihabitans sp. nov., Isolated from the Root of Rice.</title>
        <authorList>
            <person name="zhao J."/>
            <person name="Zhang G."/>
        </authorList>
    </citation>
    <scope>NUCLEOTIDE SEQUENCE [LARGE SCALE GENOMIC DNA]</scope>
    <source>
        <strain evidence="2 3">M15</strain>
    </source>
</reference>
<organism evidence="2 3">
    <name type="scientific">Rhizobium oryzihabitans</name>
    <dbReference type="NCBI Taxonomy" id="2267833"/>
    <lineage>
        <taxon>Bacteria</taxon>
        <taxon>Pseudomonadati</taxon>
        <taxon>Pseudomonadota</taxon>
        <taxon>Alphaproteobacteria</taxon>
        <taxon>Hyphomicrobiales</taxon>
        <taxon>Rhizobiaceae</taxon>
        <taxon>Rhizobium/Agrobacterium group</taxon>
        <taxon>Rhizobium</taxon>
    </lineage>
</organism>
<accession>A0A7L5BK36</accession>
<dbReference type="KEGG" id="roy:G3A56_15640"/>
<proteinExistence type="predicted"/>
<feature type="region of interest" description="Disordered" evidence="1">
    <location>
        <begin position="63"/>
        <end position="108"/>
    </location>
</feature>
<keyword evidence="3" id="KW-1185">Reference proteome</keyword>
<sequence length="108" mass="11196">MASAVSGTSIAVSVLSSSTSSSTVSELKAQIAEKQSELSQATEAKAQEELKSAIASMKAELEALENSADRSASPGESADKPILSGESSRIGTKNFDANTPFGERESWI</sequence>
<gene>
    <name evidence="2" type="ORF">G3A56_15640</name>
</gene>
<feature type="compositionally biased region" description="Polar residues" evidence="1">
    <location>
        <begin position="85"/>
        <end position="97"/>
    </location>
</feature>
<dbReference type="AlphaFoldDB" id="A0A7L5BK36"/>
<evidence type="ECO:0000313" key="3">
    <source>
        <dbReference type="Proteomes" id="UP000464865"/>
    </source>
</evidence>
<dbReference type="RefSeq" id="WP_082182617.1">
    <property type="nucleotide sequence ID" value="NZ_CP048632.1"/>
</dbReference>